<feature type="compositionally biased region" description="Low complexity" evidence="1">
    <location>
        <begin position="465"/>
        <end position="480"/>
    </location>
</feature>
<feature type="signal peptide" evidence="3">
    <location>
        <begin position="1"/>
        <end position="31"/>
    </location>
</feature>
<feature type="compositionally biased region" description="Low complexity" evidence="1">
    <location>
        <begin position="309"/>
        <end position="345"/>
    </location>
</feature>
<evidence type="ECO:0000313" key="4">
    <source>
        <dbReference type="EMBL" id="AQQ14110.1"/>
    </source>
</evidence>
<dbReference type="AlphaFoldDB" id="A0A1Q2HTG6"/>
<dbReference type="Proteomes" id="UP000217209">
    <property type="component" value="Chromosome"/>
</dbReference>
<dbReference type="NCBIfam" id="TIGR01167">
    <property type="entry name" value="LPXTG_anchor"/>
    <property type="match status" value="1"/>
</dbReference>
<dbReference type="EMBL" id="CP019688">
    <property type="protein sequence ID" value="AQQ14110.1"/>
    <property type="molecule type" value="Genomic_DNA"/>
</dbReference>
<keyword evidence="3" id="KW-0732">Signal</keyword>
<dbReference type="SUPFAM" id="SSF75011">
    <property type="entry name" value="3-carboxy-cis,cis-mucoante lactonizing enzyme"/>
    <property type="match status" value="1"/>
</dbReference>
<feature type="chain" id="PRO_5012772146" description="Gram-positive cocci surface proteins LPxTG domain-containing protein" evidence="3">
    <location>
        <begin position="32"/>
        <end position="837"/>
    </location>
</feature>
<feature type="compositionally biased region" description="Polar residues" evidence="1">
    <location>
        <begin position="713"/>
        <end position="722"/>
    </location>
</feature>
<feature type="compositionally biased region" description="Low complexity" evidence="1">
    <location>
        <begin position="762"/>
        <end position="777"/>
    </location>
</feature>
<gene>
    <name evidence="4" type="ORF">CGLAU_00555</name>
</gene>
<keyword evidence="2" id="KW-1133">Transmembrane helix</keyword>
<feature type="region of interest" description="Disordered" evidence="1">
    <location>
        <begin position="709"/>
        <end position="808"/>
    </location>
</feature>
<feature type="region of interest" description="Disordered" evidence="1">
    <location>
        <begin position="558"/>
        <end position="581"/>
    </location>
</feature>
<reference evidence="4 5" key="1">
    <citation type="submission" date="2016-12" db="EMBL/GenBank/DDBJ databases">
        <authorList>
            <person name="Song W.-J."/>
            <person name="Kurnit D.M."/>
        </authorList>
    </citation>
    <scope>NUCLEOTIDE SEQUENCE [LARGE SCALE GENOMIC DNA]</scope>
    <source>
        <strain evidence="4 5">DSM 30827</strain>
    </source>
</reference>
<feature type="region of interest" description="Disordered" evidence="1">
    <location>
        <begin position="309"/>
        <end position="393"/>
    </location>
</feature>
<evidence type="ECO:0008006" key="6">
    <source>
        <dbReference type="Google" id="ProtNLM"/>
    </source>
</evidence>
<evidence type="ECO:0000256" key="2">
    <source>
        <dbReference type="SAM" id="Phobius"/>
    </source>
</evidence>
<organism evidence="4 5">
    <name type="scientific">Corynebacterium glaucum</name>
    <dbReference type="NCBI Taxonomy" id="187491"/>
    <lineage>
        <taxon>Bacteria</taxon>
        <taxon>Bacillati</taxon>
        <taxon>Actinomycetota</taxon>
        <taxon>Actinomycetes</taxon>
        <taxon>Mycobacteriales</taxon>
        <taxon>Corynebacteriaceae</taxon>
        <taxon>Corynebacterium</taxon>
    </lineage>
</organism>
<dbReference type="OrthoDB" id="4402595at2"/>
<dbReference type="RefSeq" id="WP_095659007.1">
    <property type="nucleotide sequence ID" value="NZ_CP019688.1"/>
</dbReference>
<keyword evidence="5" id="KW-1185">Reference proteome</keyword>
<sequence length="837" mass="85765" precursor="true">MPHRNIRTIARLSLVAAVAGSFGIVPVSAQAQASLIDAPLTTFPATPNASPKLTPGSGSANARYSSAGWTYTAVAFNPANERMYAISTGDNGKEAGHLLRFQPKGKRIADLGLLELDDVQADNIASAAFTSRGQLVVFSGAKFRVLDLSKDFSPTAVSRTADIEVAAHELKLGDGNGESGLTGDNGLPGAWASVGEKGEVDTLYAVSRSPENDYFKWALDVTTGKVEITQLEVAPNLRLDEIGTLNYAYTKNETTLVFADDQARSLEVEGNTIRASYFGGTVVDNFRELSYLPTGAPYHPVTKFITPASPASPASQPSVSAVDVGSDTDAGTPAPAAQDAASSLPTTVEDATEPTVSPNAAPAQDAQAAANAGGAADASGAGGAETQTGESRDVKFTVMNERGHAVSGADIEIVGADASAKTDRNGQAALSIPGDDVLAMVEGEPVVIDADESRIRVTLNSDSKTNAGTEDTTTSATASGTRSIPVAVQDNAGHSVAGATIEGAGEMAGKSFTSNSAGLAIVEVPASASDKTLTFTASKDGVQAPFDLATDAQSATVQLGTTSQQGGSQQGGSQQGSPQHRDSTILVRVVTDGGDPVQYAEVYSPGRPEVRANGGTDASGYVKVVVPANSGTGQTVRLAVRNAPSGYKTVDKQVNRYEDDVTLTLSRSSTATSSTKSKPDEVMDVVKEVEGLMKELAGPAAIGGALLRGQRGGTSATRSASATPLPLSGTATATASTTGTTTGSTTGSTTGARDSNTRMVNRTTSVSTTAAPAPTRSLYNYDSDDSSDDSDSKQSAKRSRSGDLANTGTPMTTVIVLGILAMLLGGAYLVISRRREN</sequence>
<evidence type="ECO:0000313" key="5">
    <source>
        <dbReference type="Proteomes" id="UP000217209"/>
    </source>
</evidence>
<protein>
    <recommendedName>
        <fullName evidence="6">Gram-positive cocci surface proteins LPxTG domain-containing protein</fullName>
    </recommendedName>
</protein>
<evidence type="ECO:0000256" key="3">
    <source>
        <dbReference type="SAM" id="SignalP"/>
    </source>
</evidence>
<accession>A0A1Q2HTG6</accession>
<keyword evidence="2" id="KW-0472">Membrane</keyword>
<evidence type="ECO:0000256" key="1">
    <source>
        <dbReference type="SAM" id="MobiDB-lite"/>
    </source>
</evidence>
<feature type="compositionally biased region" description="Low complexity" evidence="1">
    <location>
        <begin position="357"/>
        <end position="379"/>
    </location>
</feature>
<feature type="transmembrane region" description="Helical" evidence="2">
    <location>
        <begin position="811"/>
        <end position="831"/>
    </location>
</feature>
<feature type="compositionally biased region" description="Low complexity" evidence="1">
    <location>
        <begin position="728"/>
        <end position="752"/>
    </location>
</feature>
<dbReference type="KEGG" id="cgv:CGLAU_00555"/>
<name>A0A1Q2HTG6_9CORY</name>
<feature type="region of interest" description="Disordered" evidence="1">
    <location>
        <begin position="461"/>
        <end position="480"/>
    </location>
</feature>
<keyword evidence="2" id="KW-0812">Transmembrane</keyword>
<proteinExistence type="predicted"/>